<dbReference type="Pfam" id="PF02800">
    <property type="entry name" value="Gp_dh_C"/>
    <property type="match status" value="1"/>
</dbReference>
<keyword evidence="6" id="KW-1185">Reference proteome</keyword>
<dbReference type="CDD" id="cd17892">
    <property type="entry name" value="GAPDH_N_E4PDH"/>
    <property type="match status" value="1"/>
</dbReference>
<dbReference type="Proteomes" id="UP001597425">
    <property type="component" value="Unassembled WGS sequence"/>
</dbReference>
<organism evidence="5 6">
    <name type="scientific">Microbulbifer halophilus</name>
    <dbReference type="NCBI Taxonomy" id="453963"/>
    <lineage>
        <taxon>Bacteria</taxon>
        <taxon>Pseudomonadati</taxon>
        <taxon>Pseudomonadota</taxon>
        <taxon>Gammaproteobacteria</taxon>
        <taxon>Cellvibrionales</taxon>
        <taxon>Microbulbiferaceae</taxon>
        <taxon>Microbulbifer</taxon>
    </lineage>
</organism>
<dbReference type="PIRSF" id="PIRSF000149">
    <property type="entry name" value="GAP_DH"/>
    <property type="match status" value="1"/>
</dbReference>
<proteinExistence type="inferred from homology"/>
<evidence type="ECO:0000313" key="6">
    <source>
        <dbReference type="Proteomes" id="UP001597425"/>
    </source>
</evidence>
<name>A0ABW5EER0_9GAMM</name>
<evidence type="ECO:0000256" key="1">
    <source>
        <dbReference type="ARBA" id="ARBA00023002"/>
    </source>
</evidence>
<dbReference type="InterPro" id="IPR020828">
    <property type="entry name" value="GlycerAld_3-P_DH_NAD(P)-bd"/>
</dbReference>
<evidence type="ECO:0000256" key="2">
    <source>
        <dbReference type="RuleBase" id="RU000397"/>
    </source>
</evidence>
<dbReference type="GO" id="GO:0016491">
    <property type="term" value="F:oxidoreductase activity"/>
    <property type="evidence" value="ECO:0007669"/>
    <property type="project" value="UniProtKB-KW"/>
</dbReference>
<comment type="caution">
    <text evidence="5">The sequence shown here is derived from an EMBL/GenBank/DDBJ whole genome shotgun (WGS) entry which is preliminary data.</text>
</comment>
<dbReference type="RefSeq" id="WP_265721140.1">
    <property type="nucleotide sequence ID" value="NZ_JAPIVK010000009.1"/>
</dbReference>
<dbReference type="InterPro" id="IPR036291">
    <property type="entry name" value="NAD(P)-bd_dom_sf"/>
</dbReference>
<gene>
    <name evidence="5" type="ORF">ACFSKX_11650</name>
</gene>
<evidence type="ECO:0000259" key="4">
    <source>
        <dbReference type="SMART" id="SM00846"/>
    </source>
</evidence>
<dbReference type="EC" id="1.2.1.-" evidence="5"/>
<dbReference type="SMART" id="SM00846">
    <property type="entry name" value="Gp_dh_N"/>
    <property type="match status" value="1"/>
</dbReference>
<dbReference type="InterPro" id="IPR020829">
    <property type="entry name" value="GlycerAld_3-P_DH_cat"/>
</dbReference>
<dbReference type="PANTHER" id="PTHR43148">
    <property type="entry name" value="GLYCERALDEHYDE-3-PHOSPHATE DEHYDROGENASE 2"/>
    <property type="match status" value="1"/>
</dbReference>
<dbReference type="Pfam" id="PF00044">
    <property type="entry name" value="Gp_dh_N"/>
    <property type="match status" value="2"/>
</dbReference>
<dbReference type="PRINTS" id="PR00078">
    <property type="entry name" value="G3PDHDRGNASE"/>
</dbReference>
<accession>A0ABW5EER0</accession>
<comment type="similarity">
    <text evidence="2">Belongs to the glyceraldehyde-3-phosphate dehydrogenase family.</text>
</comment>
<dbReference type="InterPro" id="IPR020831">
    <property type="entry name" value="GlycerAld/Erythrose_P_DH"/>
</dbReference>
<reference evidence="6" key="1">
    <citation type="journal article" date="2019" name="Int. J. Syst. Evol. Microbiol.">
        <title>The Global Catalogue of Microorganisms (GCM) 10K type strain sequencing project: providing services to taxonomists for standard genome sequencing and annotation.</title>
        <authorList>
            <consortium name="The Broad Institute Genomics Platform"/>
            <consortium name="The Broad Institute Genome Sequencing Center for Infectious Disease"/>
            <person name="Wu L."/>
            <person name="Ma J."/>
        </authorList>
    </citation>
    <scope>NUCLEOTIDE SEQUENCE [LARGE SCALE GENOMIC DNA]</scope>
    <source>
        <strain evidence="6">KCTC 12848</strain>
    </source>
</reference>
<dbReference type="SUPFAM" id="SSF51735">
    <property type="entry name" value="NAD(P)-binding Rossmann-fold domains"/>
    <property type="match status" value="1"/>
</dbReference>
<dbReference type="Gene3D" id="3.40.50.720">
    <property type="entry name" value="NAD(P)-binding Rossmann-like Domain"/>
    <property type="match status" value="1"/>
</dbReference>
<feature type="region of interest" description="Disordered" evidence="3">
    <location>
        <begin position="57"/>
        <end position="91"/>
    </location>
</feature>
<dbReference type="SUPFAM" id="SSF55347">
    <property type="entry name" value="Glyceraldehyde-3-phosphate dehydrogenase-like, C-terminal domain"/>
    <property type="match status" value="1"/>
</dbReference>
<feature type="domain" description="Glyceraldehyde 3-phosphate dehydrogenase NAD(P) binding" evidence="4">
    <location>
        <begin position="3"/>
        <end position="176"/>
    </location>
</feature>
<evidence type="ECO:0000313" key="5">
    <source>
        <dbReference type="EMBL" id="MFD2311070.1"/>
    </source>
</evidence>
<dbReference type="EMBL" id="JBHUJD010000014">
    <property type="protein sequence ID" value="MFD2311070.1"/>
    <property type="molecule type" value="Genomic_DNA"/>
</dbReference>
<dbReference type="Gene3D" id="3.30.360.10">
    <property type="entry name" value="Dihydrodipicolinate Reductase, domain 2"/>
    <property type="match status" value="1"/>
</dbReference>
<sequence>MTVRLAINGYGRIGRSVLRALYEGGARDQLQIVAINELADCATIAHLTKYDSVHGRFTGEVSTPPPSPSGTLPSPSGRGAGGEGSSDTLVVNNDPITITHHENLEDLNWRKENVDIVLECTGSFTERERAELHLKAGAKKVLFSQPANRDVDATIVYGVNDRTLTGSETIVSAASCTTNCSVPVISALDKTFGIDAGVITTIHSAMNDQPVSDAYHHTDLRKTRSAMTSIIPVDTGLARGIERILPSLAGRFEAQAMRVPTVNVSAIDLSVQLHKPVTQAEVNALLKSAAESEFSGVLGYTEEPLASCDFNHDPRSGIVDASQTRVAGGNLVKVLIWFDNEWGFANRMLNVARSLVCSS</sequence>
<protein>
    <submittedName>
        <fullName evidence="5">Type I glyceraldehyde-3-phosphate dehydrogenase</fullName>
        <ecNumber evidence="5">1.2.1.-</ecNumber>
    </submittedName>
</protein>
<evidence type="ECO:0000256" key="3">
    <source>
        <dbReference type="SAM" id="MobiDB-lite"/>
    </source>
</evidence>
<keyword evidence="1 5" id="KW-0560">Oxidoreductase</keyword>